<reference evidence="3" key="1">
    <citation type="submission" date="2017-04" db="EMBL/GenBank/DDBJ databases">
        <title>Function of individual gut microbiota members based on whole genome sequencing of pure cultures obtained from chicken caecum.</title>
        <authorList>
            <person name="Medvecky M."/>
            <person name="Cejkova D."/>
            <person name="Polansky O."/>
            <person name="Karasova D."/>
            <person name="Kubasova T."/>
            <person name="Cizek A."/>
            <person name="Rychlik I."/>
        </authorList>
    </citation>
    <scope>NUCLEOTIDE SEQUENCE [LARGE SCALE GENOMIC DNA]</scope>
    <source>
        <strain evidence="3">An43</strain>
    </source>
</reference>
<dbReference type="AlphaFoldDB" id="A0A1Y3Z4Q4"/>
<feature type="compositionally biased region" description="Basic and acidic residues" evidence="1">
    <location>
        <begin position="1"/>
        <end position="52"/>
    </location>
</feature>
<feature type="region of interest" description="Disordered" evidence="1">
    <location>
        <begin position="1"/>
        <end position="69"/>
    </location>
</feature>
<comment type="caution">
    <text evidence="2">The sequence shown here is derived from an EMBL/GenBank/DDBJ whole genome shotgun (WGS) entry which is preliminary data.</text>
</comment>
<dbReference type="EMBL" id="NFII01000005">
    <property type="protein sequence ID" value="OUO01511.1"/>
    <property type="molecule type" value="Genomic_DNA"/>
</dbReference>
<accession>A0A1Y3Z4Q4</accession>
<dbReference type="RefSeq" id="WP_087425936.1">
    <property type="nucleotide sequence ID" value="NZ_CATZGC010000037.1"/>
</dbReference>
<gene>
    <name evidence="2" type="ORF">B5F97_07645</name>
</gene>
<dbReference type="Proteomes" id="UP000195386">
    <property type="component" value="Unassembled WGS sequence"/>
</dbReference>
<protein>
    <submittedName>
        <fullName evidence="2">Uncharacterized protein</fullName>
    </submittedName>
</protein>
<evidence type="ECO:0000256" key="1">
    <source>
        <dbReference type="SAM" id="MobiDB-lite"/>
    </source>
</evidence>
<name>A0A1Y3Z4Q4_9BACE</name>
<evidence type="ECO:0000313" key="3">
    <source>
        <dbReference type="Proteomes" id="UP000195386"/>
    </source>
</evidence>
<evidence type="ECO:0000313" key="2">
    <source>
        <dbReference type="EMBL" id="OUO01511.1"/>
    </source>
</evidence>
<organism evidence="2 3">
    <name type="scientific">Bacteroides clarus</name>
    <dbReference type="NCBI Taxonomy" id="626929"/>
    <lineage>
        <taxon>Bacteria</taxon>
        <taxon>Pseudomonadati</taxon>
        <taxon>Bacteroidota</taxon>
        <taxon>Bacteroidia</taxon>
        <taxon>Bacteroidales</taxon>
        <taxon>Bacteroidaceae</taxon>
        <taxon>Bacteroides</taxon>
    </lineage>
</organism>
<sequence length="160" mass="18561">MKKEQETSEEKNEVIADKTVNRRRDSEITENEKSEKSEKTEGQRTEAARTESEETATEKTLPSTAFPDLTEKHPCPHRYCALLEELKTTPDLYDLLHSYCTFPESLDNLYGTSLAHLRCDCCLYAHALIRLRQRPASRWKRIKKYLASLLPAFLKKKKKA</sequence>
<proteinExistence type="predicted"/>